<evidence type="ECO:0000256" key="5">
    <source>
        <dbReference type="SAM" id="Phobius"/>
    </source>
</evidence>
<feature type="transmembrane region" description="Helical" evidence="5">
    <location>
        <begin position="7"/>
        <end position="25"/>
    </location>
</feature>
<evidence type="ECO:0000313" key="7">
    <source>
        <dbReference type="EMBL" id="UTW14137.1"/>
    </source>
</evidence>
<protein>
    <submittedName>
        <fullName evidence="7">LapA family protein</fullName>
    </submittedName>
</protein>
<evidence type="ECO:0000313" key="8">
    <source>
        <dbReference type="Proteomes" id="UP001058461"/>
    </source>
</evidence>
<proteinExistence type="predicted"/>
<feature type="transmembrane region" description="Helical" evidence="5">
    <location>
        <begin position="45"/>
        <end position="71"/>
    </location>
</feature>
<dbReference type="Proteomes" id="UP001058461">
    <property type="component" value="Chromosome"/>
</dbReference>
<evidence type="ECO:0000256" key="3">
    <source>
        <dbReference type="ARBA" id="ARBA00022989"/>
    </source>
</evidence>
<dbReference type="RefSeq" id="WP_255856330.1">
    <property type="nucleotide sequence ID" value="NZ_CP073347.1"/>
</dbReference>
<evidence type="ECO:0000256" key="2">
    <source>
        <dbReference type="ARBA" id="ARBA00022692"/>
    </source>
</evidence>
<keyword evidence="8" id="KW-1185">Reference proteome</keyword>
<evidence type="ECO:0000256" key="4">
    <source>
        <dbReference type="ARBA" id="ARBA00023136"/>
    </source>
</evidence>
<dbReference type="EMBL" id="CP073347">
    <property type="protein sequence ID" value="UTW14137.1"/>
    <property type="molecule type" value="Genomic_DNA"/>
</dbReference>
<evidence type="ECO:0000259" key="6">
    <source>
        <dbReference type="Pfam" id="PF06305"/>
    </source>
</evidence>
<evidence type="ECO:0000256" key="1">
    <source>
        <dbReference type="ARBA" id="ARBA00022475"/>
    </source>
</evidence>
<reference evidence="7" key="1">
    <citation type="submission" date="2021-04" db="EMBL/GenBank/DDBJ databases">
        <title>Oceanospirillales bacteria with DddD are important DMSP degraders in coastal seawater.</title>
        <authorList>
            <person name="Liu J."/>
        </authorList>
    </citation>
    <scope>NUCLEOTIDE SEQUENCE</scope>
    <source>
        <strain evidence="7">D13-1</strain>
    </source>
</reference>
<keyword evidence="2 5" id="KW-0812">Transmembrane</keyword>
<dbReference type="Pfam" id="PF06305">
    <property type="entry name" value="LapA_dom"/>
    <property type="match status" value="1"/>
</dbReference>
<gene>
    <name evidence="7" type="ORF">KDW95_11085</name>
</gene>
<dbReference type="InterPro" id="IPR010445">
    <property type="entry name" value="LapA_dom"/>
</dbReference>
<sequence>MRWLKTLLLIILCLVILFVGILFTIHNTDKVTIDLILVQLPQASLSLWLIAAFVCGGVLGVLLSSVAILGLKTRLRSARKRLTIAHHDLERQRALVTKDSA</sequence>
<keyword evidence="4 5" id="KW-0472">Membrane</keyword>
<keyword evidence="3 5" id="KW-1133">Transmembrane helix</keyword>
<keyword evidence="1" id="KW-1003">Cell membrane</keyword>
<name>A0ABY5HQQ2_9GAMM</name>
<accession>A0ABY5HQQ2</accession>
<feature type="domain" description="Lipopolysaccharide assembly protein A" evidence="6">
    <location>
        <begin position="27"/>
        <end position="83"/>
    </location>
</feature>
<organism evidence="7 8">
    <name type="scientific">Marinobacterium rhizophilum</name>
    <dbReference type="NCBI Taxonomy" id="420402"/>
    <lineage>
        <taxon>Bacteria</taxon>
        <taxon>Pseudomonadati</taxon>
        <taxon>Pseudomonadota</taxon>
        <taxon>Gammaproteobacteria</taxon>
        <taxon>Oceanospirillales</taxon>
        <taxon>Oceanospirillaceae</taxon>
        <taxon>Marinobacterium</taxon>
    </lineage>
</organism>